<keyword evidence="6" id="KW-0227">DNA damage</keyword>
<comment type="catalytic activity">
    <reaction evidence="1">
        <text>a 4-O-methyl-thymidine in DNA + L-cysteinyl-[protein] = a thymidine in DNA + S-methyl-L-cysteinyl-[protein]</text>
        <dbReference type="Rhea" id="RHEA:53428"/>
        <dbReference type="Rhea" id="RHEA-COMP:10131"/>
        <dbReference type="Rhea" id="RHEA-COMP:10132"/>
        <dbReference type="Rhea" id="RHEA-COMP:13555"/>
        <dbReference type="Rhea" id="RHEA-COMP:13556"/>
        <dbReference type="ChEBI" id="CHEBI:29950"/>
        <dbReference type="ChEBI" id="CHEBI:82612"/>
        <dbReference type="ChEBI" id="CHEBI:137386"/>
        <dbReference type="ChEBI" id="CHEBI:137387"/>
        <dbReference type="EC" id="2.1.1.63"/>
    </reaction>
</comment>
<dbReference type="EMBL" id="BMRB01000003">
    <property type="protein sequence ID" value="GGS43596.1"/>
    <property type="molecule type" value="Genomic_DNA"/>
</dbReference>
<dbReference type="PROSITE" id="PS00374">
    <property type="entry name" value="MGMT"/>
    <property type="match status" value="1"/>
</dbReference>
<dbReference type="InterPro" id="IPR001497">
    <property type="entry name" value="MethylDNA_cys_MeTrfase_AS"/>
</dbReference>
<comment type="similarity">
    <text evidence="2">Belongs to the MGMT family.</text>
</comment>
<evidence type="ECO:0000256" key="3">
    <source>
        <dbReference type="ARBA" id="ARBA00011918"/>
    </source>
</evidence>
<protein>
    <recommendedName>
        <fullName evidence="3">methylated-DNA--[protein]-cysteine S-methyltransferase</fullName>
        <ecNumber evidence="3">2.1.1.63</ecNumber>
    </recommendedName>
</protein>
<evidence type="ECO:0000313" key="11">
    <source>
        <dbReference type="Proteomes" id="UP000660680"/>
    </source>
</evidence>
<dbReference type="NCBIfam" id="TIGR00589">
    <property type="entry name" value="ogt"/>
    <property type="match status" value="1"/>
</dbReference>
<keyword evidence="7" id="KW-0234">DNA repair</keyword>
<evidence type="ECO:0000256" key="2">
    <source>
        <dbReference type="ARBA" id="ARBA00008711"/>
    </source>
</evidence>
<dbReference type="GO" id="GO:0003908">
    <property type="term" value="F:methylated-DNA-[protein]-cysteine S-methyltransferase activity"/>
    <property type="evidence" value="ECO:0007669"/>
    <property type="project" value="UniProtKB-EC"/>
</dbReference>
<sequence>MSVPGRNLDGMTGHTLFDTAIGECGLAWGPRGITAVRLPGPMRFQPAPAEPPPAVRAAITRVQALLSGVKDDLADIELDPTGVPEFNLRVYAVTRAIPPGEVLTYGTVAQRIGAPGSAQAVGRALGRNPYPIIVPCHRVMGADGRMVGFSAPGGTTTKLRMLAIEGAADPNGQEALF</sequence>
<dbReference type="PANTHER" id="PTHR10815:SF5">
    <property type="entry name" value="METHYLATED-DNA--PROTEIN-CYSTEINE METHYLTRANSFERASE"/>
    <property type="match status" value="1"/>
</dbReference>
<keyword evidence="4 10" id="KW-0489">Methyltransferase</keyword>
<keyword evidence="11" id="KW-1185">Reference proteome</keyword>
<evidence type="ECO:0000313" key="10">
    <source>
        <dbReference type="EMBL" id="GGS43596.1"/>
    </source>
</evidence>
<dbReference type="GO" id="GO:0006281">
    <property type="term" value="P:DNA repair"/>
    <property type="evidence" value="ECO:0007669"/>
    <property type="project" value="UniProtKB-KW"/>
</dbReference>
<accession>A0A918GLS0</accession>
<keyword evidence="5" id="KW-0808">Transferase</keyword>
<dbReference type="PANTHER" id="PTHR10815">
    <property type="entry name" value="METHYLATED-DNA--PROTEIN-CYSTEINE METHYLTRANSFERASE"/>
    <property type="match status" value="1"/>
</dbReference>
<evidence type="ECO:0000256" key="1">
    <source>
        <dbReference type="ARBA" id="ARBA00001286"/>
    </source>
</evidence>
<dbReference type="Proteomes" id="UP000660680">
    <property type="component" value="Unassembled WGS sequence"/>
</dbReference>
<evidence type="ECO:0000256" key="7">
    <source>
        <dbReference type="ARBA" id="ARBA00023204"/>
    </source>
</evidence>
<reference evidence="10" key="2">
    <citation type="submission" date="2020-09" db="EMBL/GenBank/DDBJ databases">
        <authorList>
            <person name="Sun Q."/>
            <person name="Ohkuma M."/>
        </authorList>
    </citation>
    <scope>NUCLEOTIDE SEQUENCE</scope>
    <source>
        <strain evidence="10">JCM 3276</strain>
    </source>
</reference>
<dbReference type="InterPro" id="IPR014048">
    <property type="entry name" value="MethylDNA_cys_MeTrfase_DNA-bd"/>
</dbReference>
<evidence type="ECO:0000256" key="6">
    <source>
        <dbReference type="ARBA" id="ARBA00022763"/>
    </source>
</evidence>
<dbReference type="SUPFAM" id="SSF46767">
    <property type="entry name" value="Methylated DNA-protein cysteine methyltransferase, C-terminal domain"/>
    <property type="match status" value="1"/>
</dbReference>
<evidence type="ECO:0000259" key="9">
    <source>
        <dbReference type="Pfam" id="PF01035"/>
    </source>
</evidence>
<proteinExistence type="inferred from homology"/>
<evidence type="ECO:0000256" key="4">
    <source>
        <dbReference type="ARBA" id="ARBA00022603"/>
    </source>
</evidence>
<dbReference type="EC" id="2.1.1.63" evidence="3"/>
<comment type="caution">
    <text evidence="10">The sequence shown here is derived from an EMBL/GenBank/DDBJ whole genome shotgun (WGS) entry which is preliminary data.</text>
</comment>
<dbReference type="InterPro" id="IPR036631">
    <property type="entry name" value="MGMT_N_sf"/>
</dbReference>
<dbReference type="Pfam" id="PF01035">
    <property type="entry name" value="DNA_binding_1"/>
    <property type="match status" value="1"/>
</dbReference>
<dbReference type="AlphaFoldDB" id="A0A918GLS0"/>
<dbReference type="InterPro" id="IPR036388">
    <property type="entry name" value="WH-like_DNA-bd_sf"/>
</dbReference>
<dbReference type="GO" id="GO:0032259">
    <property type="term" value="P:methylation"/>
    <property type="evidence" value="ECO:0007669"/>
    <property type="project" value="UniProtKB-KW"/>
</dbReference>
<evidence type="ECO:0000256" key="5">
    <source>
        <dbReference type="ARBA" id="ARBA00022679"/>
    </source>
</evidence>
<dbReference type="Gene3D" id="1.10.10.10">
    <property type="entry name" value="Winged helix-like DNA-binding domain superfamily/Winged helix DNA-binding domain"/>
    <property type="match status" value="1"/>
</dbReference>
<gene>
    <name evidence="10" type="ORF">GCM10010171_43440</name>
</gene>
<dbReference type="InterPro" id="IPR036217">
    <property type="entry name" value="MethylDNA_cys_MeTrfase_DNAb"/>
</dbReference>
<name>A0A918GLS0_9PSEU</name>
<dbReference type="FunFam" id="1.10.10.10:FF:000214">
    <property type="entry name" value="Methylated-DNA--protein-cysteine methyltransferase"/>
    <property type="match status" value="1"/>
</dbReference>
<dbReference type="SUPFAM" id="SSF53155">
    <property type="entry name" value="Methylated DNA-protein cysteine methyltransferase domain"/>
    <property type="match status" value="1"/>
</dbReference>
<feature type="domain" description="Methylated-DNA-[protein]-cysteine S-methyltransferase DNA binding" evidence="9">
    <location>
        <begin position="85"/>
        <end position="166"/>
    </location>
</feature>
<organism evidence="10 11">
    <name type="scientific">Actinokineospora fastidiosa</name>
    <dbReference type="NCBI Taxonomy" id="1816"/>
    <lineage>
        <taxon>Bacteria</taxon>
        <taxon>Bacillati</taxon>
        <taxon>Actinomycetota</taxon>
        <taxon>Actinomycetes</taxon>
        <taxon>Pseudonocardiales</taxon>
        <taxon>Pseudonocardiaceae</taxon>
        <taxon>Actinokineospora</taxon>
    </lineage>
</organism>
<reference evidence="10" key="1">
    <citation type="journal article" date="2014" name="Int. J. Syst. Evol. Microbiol.">
        <title>Complete genome sequence of Corynebacterium casei LMG S-19264T (=DSM 44701T), isolated from a smear-ripened cheese.</title>
        <authorList>
            <consortium name="US DOE Joint Genome Institute (JGI-PGF)"/>
            <person name="Walter F."/>
            <person name="Albersmeier A."/>
            <person name="Kalinowski J."/>
            <person name="Ruckert C."/>
        </authorList>
    </citation>
    <scope>NUCLEOTIDE SEQUENCE</scope>
    <source>
        <strain evidence="10">JCM 3276</strain>
    </source>
</reference>
<evidence type="ECO:0000256" key="8">
    <source>
        <dbReference type="ARBA" id="ARBA00049348"/>
    </source>
</evidence>
<comment type="catalytic activity">
    <reaction evidence="8">
        <text>a 6-O-methyl-2'-deoxyguanosine in DNA + L-cysteinyl-[protein] = S-methyl-L-cysteinyl-[protein] + a 2'-deoxyguanosine in DNA</text>
        <dbReference type="Rhea" id="RHEA:24000"/>
        <dbReference type="Rhea" id="RHEA-COMP:10131"/>
        <dbReference type="Rhea" id="RHEA-COMP:10132"/>
        <dbReference type="Rhea" id="RHEA-COMP:11367"/>
        <dbReference type="Rhea" id="RHEA-COMP:11368"/>
        <dbReference type="ChEBI" id="CHEBI:29950"/>
        <dbReference type="ChEBI" id="CHEBI:82612"/>
        <dbReference type="ChEBI" id="CHEBI:85445"/>
        <dbReference type="ChEBI" id="CHEBI:85448"/>
        <dbReference type="EC" id="2.1.1.63"/>
    </reaction>
</comment>
<dbReference type="CDD" id="cd06445">
    <property type="entry name" value="ATase"/>
    <property type="match status" value="1"/>
</dbReference>